<dbReference type="Proteomes" id="UP000315295">
    <property type="component" value="Unassembled WGS sequence"/>
</dbReference>
<dbReference type="AlphaFoldDB" id="A0A540NAQ0"/>
<reference evidence="2 3" key="1">
    <citation type="journal article" date="2019" name="G3 (Bethesda)">
        <title>Sequencing of a Wild Apple (Malus baccata) Genome Unravels the Differences Between Cultivated and Wild Apple Species Regarding Disease Resistance and Cold Tolerance.</title>
        <authorList>
            <person name="Chen X."/>
        </authorList>
    </citation>
    <scope>NUCLEOTIDE SEQUENCE [LARGE SCALE GENOMIC DNA]</scope>
    <source>
        <strain evidence="3">cv. Shandingzi</strain>
        <tissue evidence="2">Leaves</tissue>
    </source>
</reference>
<organism evidence="2 3">
    <name type="scientific">Malus baccata</name>
    <name type="common">Siberian crab apple</name>
    <name type="synonym">Pyrus baccata</name>
    <dbReference type="NCBI Taxonomy" id="106549"/>
    <lineage>
        <taxon>Eukaryota</taxon>
        <taxon>Viridiplantae</taxon>
        <taxon>Streptophyta</taxon>
        <taxon>Embryophyta</taxon>
        <taxon>Tracheophyta</taxon>
        <taxon>Spermatophyta</taxon>
        <taxon>Magnoliopsida</taxon>
        <taxon>eudicotyledons</taxon>
        <taxon>Gunneridae</taxon>
        <taxon>Pentapetalae</taxon>
        <taxon>rosids</taxon>
        <taxon>fabids</taxon>
        <taxon>Rosales</taxon>
        <taxon>Rosaceae</taxon>
        <taxon>Amygdaloideae</taxon>
        <taxon>Maleae</taxon>
        <taxon>Malus</taxon>
    </lineage>
</organism>
<keyword evidence="3" id="KW-1185">Reference proteome</keyword>
<dbReference type="EMBL" id="VIEB01000082">
    <property type="protein sequence ID" value="TQE07663.1"/>
    <property type="molecule type" value="Genomic_DNA"/>
</dbReference>
<sequence length="115" mass="12398">MFSKLNPLLPLKNYRHNGGVLVVLVKRCRTQTRNKKLLVSLFANDLDATVVYAGPFVGISDGKVECKVVVENVVSAGSEIKLGVEGKGYYPEEGEDGEDGEDVEDDTKAAAVVTL</sequence>
<protein>
    <submittedName>
        <fullName evidence="2">Uncharacterized protein</fullName>
    </submittedName>
</protein>
<name>A0A540NAQ0_MALBA</name>
<feature type="region of interest" description="Disordered" evidence="1">
    <location>
        <begin position="87"/>
        <end position="106"/>
    </location>
</feature>
<evidence type="ECO:0000256" key="1">
    <source>
        <dbReference type="SAM" id="MobiDB-lite"/>
    </source>
</evidence>
<feature type="compositionally biased region" description="Acidic residues" evidence="1">
    <location>
        <begin position="92"/>
        <end position="105"/>
    </location>
</feature>
<evidence type="ECO:0000313" key="2">
    <source>
        <dbReference type="EMBL" id="TQE07663.1"/>
    </source>
</evidence>
<comment type="caution">
    <text evidence="2">The sequence shown here is derived from an EMBL/GenBank/DDBJ whole genome shotgun (WGS) entry which is preliminary data.</text>
</comment>
<evidence type="ECO:0000313" key="3">
    <source>
        <dbReference type="Proteomes" id="UP000315295"/>
    </source>
</evidence>
<accession>A0A540NAQ0</accession>
<proteinExistence type="predicted"/>
<gene>
    <name evidence="2" type="ORF">C1H46_006734</name>
</gene>